<dbReference type="GO" id="GO:0016787">
    <property type="term" value="F:hydrolase activity"/>
    <property type="evidence" value="ECO:0007669"/>
    <property type="project" value="UniProtKB-KW"/>
</dbReference>
<dbReference type="GO" id="GO:0043138">
    <property type="term" value="F:3'-5' DNA helicase activity"/>
    <property type="evidence" value="ECO:0007669"/>
    <property type="project" value="TreeGrafter"/>
</dbReference>
<keyword evidence="8" id="KW-1185">Reference proteome</keyword>
<dbReference type="PANTHER" id="PTHR11070:SF23">
    <property type="entry name" value="RECBCD ENZYME SUBUNIT RECB"/>
    <property type="match status" value="1"/>
</dbReference>
<comment type="caution">
    <text evidence="7">The sequence shown here is derived from an EMBL/GenBank/DDBJ whole genome shotgun (WGS) entry which is preliminary data.</text>
</comment>
<evidence type="ECO:0000256" key="5">
    <source>
        <dbReference type="SAM" id="MobiDB-lite"/>
    </source>
</evidence>
<organism evidence="7 8">
    <name type="scientific">Geodia barretti</name>
    <name type="common">Barrett's horny sponge</name>
    <dbReference type="NCBI Taxonomy" id="519541"/>
    <lineage>
        <taxon>Eukaryota</taxon>
        <taxon>Metazoa</taxon>
        <taxon>Porifera</taxon>
        <taxon>Demospongiae</taxon>
        <taxon>Heteroscleromorpha</taxon>
        <taxon>Tetractinellida</taxon>
        <taxon>Astrophorina</taxon>
        <taxon>Geodiidae</taxon>
        <taxon>Geodia</taxon>
    </lineage>
</organism>
<protein>
    <submittedName>
        <fullName evidence="7">ATP-dependent helicase/nuclease subunit A</fullName>
    </submittedName>
</protein>
<evidence type="ECO:0000259" key="6">
    <source>
        <dbReference type="Pfam" id="PF00580"/>
    </source>
</evidence>
<dbReference type="InterPro" id="IPR014016">
    <property type="entry name" value="UvrD-like_ATP-bd"/>
</dbReference>
<sequence length="99" mass="10453">MFVEAGAGTGKTTSMVGRVVNLIGSGVTTVDRVAAITFTNSAASELQERIREELEGAASDGDADPTWRQLCGQGVEDIDRGDVHDPTQLRRSDSSRTSA</sequence>
<proteinExistence type="predicted"/>
<dbReference type="InterPro" id="IPR027417">
    <property type="entry name" value="P-loop_NTPase"/>
</dbReference>
<dbReference type="GO" id="GO:0005524">
    <property type="term" value="F:ATP binding"/>
    <property type="evidence" value="ECO:0007669"/>
    <property type="project" value="UniProtKB-KW"/>
</dbReference>
<dbReference type="GO" id="GO:0000725">
    <property type="term" value="P:recombinational repair"/>
    <property type="evidence" value="ECO:0007669"/>
    <property type="project" value="TreeGrafter"/>
</dbReference>
<dbReference type="GO" id="GO:0005829">
    <property type="term" value="C:cytosol"/>
    <property type="evidence" value="ECO:0007669"/>
    <property type="project" value="TreeGrafter"/>
</dbReference>
<keyword evidence="2" id="KW-0378">Hydrolase</keyword>
<keyword evidence="3 7" id="KW-0347">Helicase</keyword>
<evidence type="ECO:0000256" key="1">
    <source>
        <dbReference type="ARBA" id="ARBA00022741"/>
    </source>
</evidence>
<dbReference type="InterPro" id="IPR000212">
    <property type="entry name" value="DNA_helicase_UvrD/REP"/>
</dbReference>
<dbReference type="PANTHER" id="PTHR11070">
    <property type="entry name" value="UVRD / RECB / PCRA DNA HELICASE FAMILY MEMBER"/>
    <property type="match status" value="1"/>
</dbReference>
<dbReference type="GO" id="GO:0009338">
    <property type="term" value="C:exodeoxyribonuclease V complex"/>
    <property type="evidence" value="ECO:0007669"/>
    <property type="project" value="TreeGrafter"/>
</dbReference>
<evidence type="ECO:0000256" key="4">
    <source>
        <dbReference type="ARBA" id="ARBA00022840"/>
    </source>
</evidence>
<dbReference type="Gene3D" id="3.40.50.300">
    <property type="entry name" value="P-loop containing nucleotide triphosphate hydrolases"/>
    <property type="match status" value="1"/>
</dbReference>
<evidence type="ECO:0000313" key="7">
    <source>
        <dbReference type="EMBL" id="CAI7989194.1"/>
    </source>
</evidence>
<dbReference type="Pfam" id="PF00580">
    <property type="entry name" value="UvrD-helicase"/>
    <property type="match status" value="1"/>
</dbReference>
<feature type="domain" description="UvrD-like helicase ATP-binding" evidence="6">
    <location>
        <begin position="2"/>
        <end position="59"/>
    </location>
</feature>
<feature type="compositionally biased region" description="Basic and acidic residues" evidence="5">
    <location>
        <begin position="77"/>
        <end position="99"/>
    </location>
</feature>
<reference evidence="7" key="1">
    <citation type="submission" date="2023-03" db="EMBL/GenBank/DDBJ databases">
        <authorList>
            <person name="Steffen K."/>
            <person name="Cardenas P."/>
        </authorList>
    </citation>
    <scope>NUCLEOTIDE SEQUENCE</scope>
</reference>
<accession>A0AA35QRK2</accession>
<evidence type="ECO:0000256" key="2">
    <source>
        <dbReference type="ARBA" id="ARBA00022801"/>
    </source>
</evidence>
<dbReference type="SUPFAM" id="SSF52540">
    <property type="entry name" value="P-loop containing nucleoside triphosphate hydrolases"/>
    <property type="match status" value="1"/>
</dbReference>
<dbReference type="GO" id="GO:0003677">
    <property type="term" value="F:DNA binding"/>
    <property type="evidence" value="ECO:0007669"/>
    <property type="project" value="InterPro"/>
</dbReference>
<dbReference type="AlphaFoldDB" id="A0AA35QRK2"/>
<keyword evidence="1" id="KW-0547">Nucleotide-binding</keyword>
<dbReference type="Proteomes" id="UP001174909">
    <property type="component" value="Unassembled WGS sequence"/>
</dbReference>
<evidence type="ECO:0000256" key="3">
    <source>
        <dbReference type="ARBA" id="ARBA00022806"/>
    </source>
</evidence>
<name>A0AA35QRK2_GEOBA</name>
<keyword evidence="4" id="KW-0067">ATP-binding</keyword>
<feature type="region of interest" description="Disordered" evidence="5">
    <location>
        <begin position="53"/>
        <end position="99"/>
    </location>
</feature>
<gene>
    <name evidence="7" type="ORF">GBAR_LOCUS164</name>
</gene>
<dbReference type="EMBL" id="CASHTH010000025">
    <property type="protein sequence ID" value="CAI7989194.1"/>
    <property type="molecule type" value="Genomic_DNA"/>
</dbReference>
<evidence type="ECO:0000313" key="8">
    <source>
        <dbReference type="Proteomes" id="UP001174909"/>
    </source>
</evidence>